<organism evidence="7 8">
    <name type="scientific">Salmonella enterica I</name>
    <dbReference type="NCBI Taxonomy" id="59201"/>
    <lineage>
        <taxon>Bacteria</taxon>
        <taxon>Pseudomonadati</taxon>
        <taxon>Pseudomonadota</taxon>
        <taxon>Gammaproteobacteria</taxon>
        <taxon>Enterobacterales</taxon>
        <taxon>Enterobacteriaceae</taxon>
        <taxon>Salmonella</taxon>
    </lineage>
</organism>
<comment type="similarity">
    <text evidence="2 6">Belongs to the transposase mutator family.</text>
</comment>
<dbReference type="InterPro" id="IPR001207">
    <property type="entry name" value="Transposase_mutator"/>
</dbReference>
<dbReference type="Proteomes" id="UP000251540">
    <property type="component" value="Unassembled WGS sequence"/>
</dbReference>
<dbReference type="GO" id="GO:0003677">
    <property type="term" value="F:DNA binding"/>
    <property type="evidence" value="ECO:0007669"/>
    <property type="project" value="UniProtKB-UniRule"/>
</dbReference>
<name>A0A7Z1PX63_SALET</name>
<evidence type="ECO:0000256" key="1">
    <source>
        <dbReference type="ARBA" id="ARBA00002190"/>
    </source>
</evidence>
<gene>
    <name evidence="7" type="ORF">DAX92_27180</name>
</gene>
<dbReference type="PANTHER" id="PTHR33217:SF7">
    <property type="entry name" value="TRANSPOSASE FOR INSERTION SEQUENCE ELEMENT IS1081"/>
    <property type="match status" value="1"/>
</dbReference>
<dbReference type="AlphaFoldDB" id="A0A7Z1PX63"/>
<feature type="non-terminal residue" evidence="7">
    <location>
        <position position="1"/>
    </location>
</feature>
<dbReference type="GO" id="GO:0004803">
    <property type="term" value="F:transposase activity"/>
    <property type="evidence" value="ECO:0007669"/>
    <property type="project" value="UniProtKB-UniRule"/>
</dbReference>
<protein>
    <recommendedName>
        <fullName evidence="6">Mutator family transposase</fullName>
    </recommendedName>
</protein>
<proteinExistence type="inferred from homology"/>
<evidence type="ECO:0000256" key="5">
    <source>
        <dbReference type="ARBA" id="ARBA00023172"/>
    </source>
</evidence>
<dbReference type="RefSeq" id="WP_196082969.1">
    <property type="nucleotide sequence ID" value="NZ_QARP01000058.1"/>
</dbReference>
<sequence length="83" mass="9515">PKAHRVKIHSTNTLERLNKEVKRRADVVGIFPNEESIMRLLGAVLTEQNEEWLLQNRYLPQHTMAEIEQAAENDVIEALPLSA</sequence>
<dbReference type="PANTHER" id="PTHR33217">
    <property type="entry name" value="TRANSPOSASE FOR INSERTION SEQUENCE ELEMENT IS1081"/>
    <property type="match status" value="1"/>
</dbReference>
<evidence type="ECO:0000256" key="4">
    <source>
        <dbReference type="ARBA" id="ARBA00023125"/>
    </source>
</evidence>
<reference evidence="7 8" key="1">
    <citation type="submission" date="2018-04" db="EMBL/GenBank/DDBJ databases">
        <title>Whole genome sequencing of Salmonella enterica.</title>
        <authorList>
            <person name="Bell R."/>
        </authorList>
    </citation>
    <scope>NUCLEOTIDE SEQUENCE [LARGE SCALE GENOMIC DNA]</scope>
    <source>
        <strain evidence="7 8">CFSAN058609</strain>
    </source>
</reference>
<keyword evidence="4 6" id="KW-0238">DNA-binding</keyword>
<dbReference type="EMBL" id="QARP01000058">
    <property type="protein sequence ID" value="PUF26120.1"/>
    <property type="molecule type" value="Genomic_DNA"/>
</dbReference>
<evidence type="ECO:0000256" key="6">
    <source>
        <dbReference type="RuleBase" id="RU365089"/>
    </source>
</evidence>
<keyword evidence="6" id="KW-0814">Transposable element</keyword>
<evidence type="ECO:0000313" key="7">
    <source>
        <dbReference type="EMBL" id="PUF26120.1"/>
    </source>
</evidence>
<comment type="caution">
    <text evidence="7">The sequence shown here is derived from an EMBL/GenBank/DDBJ whole genome shotgun (WGS) entry which is preliminary data.</text>
</comment>
<dbReference type="Pfam" id="PF00872">
    <property type="entry name" value="Transposase_mut"/>
    <property type="match status" value="1"/>
</dbReference>
<dbReference type="GO" id="GO:0006313">
    <property type="term" value="P:DNA transposition"/>
    <property type="evidence" value="ECO:0007669"/>
    <property type="project" value="UniProtKB-UniRule"/>
</dbReference>
<accession>A0A7Z1PX63</accession>
<keyword evidence="5 6" id="KW-0233">DNA recombination</keyword>
<evidence type="ECO:0000313" key="8">
    <source>
        <dbReference type="Proteomes" id="UP000251540"/>
    </source>
</evidence>
<evidence type="ECO:0000256" key="3">
    <source>
        <dbReference type="ARBA" id="ARBA00022578"/>
    </source>
</evidence>
<keyword evidence="3 6" id="KW-0815">Transposition</keyword>
<comment type="function">
    <text evidence="1 6">Required for the transposition of the insertion element.</text>
</comment>
<evidence type="ECO:0000256" key="2">
    <source>
        <dbReference type="ARBA" id="ARBA00010961"/>
    </source>
</evidence>